<evidence type="ECO:0000313" key="2">
    <source>
        <dbReference type="EMBL" id="KAL3806832.1"/>
    </source>
</evidence>
<dbReference type="AlphaFoldDB" id="A0ABD3R258"/>
<evidence type="ECO:0000313" key="3">
    <source>
        <dbReference type="Proteomes" id="UP001530377"/>
    </source>
</evidence>
<gene>
    <name evidence="2" type="ORF">ACHAXA_003304</name>
</gene>
<name>A0ABD3R258_9STRA</name>
<protein>
    <submittedName>
        <fullName evidence="2">Uncharacterized protein</fullName>
    </submittedName>
</protein>
<accession>A0ABD3R258</accession>
<dbReference type="Proteomes" id="UP001530377">
    <property type="component" value="Unassembled WGS sequence"/>
</dbReference>
<keyword evidence="3" id="KW-1185">Reference proteome</keyword>
<proteinExistence type="predicted"/>
<dbReference type="EMBL" id="JALLPB020000726">
    <property type="protein sequence ID" value="KAL3806832.1"/>
    <property type="molecule type" value="Genomic_DNA"/>
</dbReference>
<organism evidence="2 3">
    <name type="scientific">Cyclostephanos tholiformis</name>
    <dbReference type="NCBI Taxonomy" id="382380"/>
    <lineage>
        <taxon>Eukaryota</taxon>
        <taxon>Sar</taxon>
        <taxon>Stramenopiles</taxon>
        <taxon>Ochrophyta</taxon>
        <taxon>Bacillariophyta</taxon>
        <taxon>Coscinodiscophyceae</taxon>
        <taxon>Thalassiosirophycidae</taxon>
        <taxon>Stephanodiscales</taxon>
        <taxon>Stephanodiscaceae</taxon>
        <taxon>Cyclostephanos</taxon>
    </lineage>
</organism>
<keyword evidence="1" id="KW-1133">Transmembrane helix</keyword>
<feature type="transmembrane region" description="Helical" evidence="1">
    <location>
        <begin position="49"/>
        <end position="69"/>
    </location>
</feature>
<comment type="caution">
    <text evidence="2">The sequence shown here is derived from an EMBL/GenBank/DDBJ whole genome shotgun (WGS) entry which is preliminary data.</text>
</comment>
<evidence type="ECO:0000256" key="1">
    <source>
        <dbReference type="SAM" id="Phobius"/>
    </source>
</evidence>
<keyword evidence="1" id="KW-0472">Membrane</keyword>
<feature type="transmembrane region" description="Helical" evidence="1">
    <location>
        <begin position="21"/>
        <end position="43"/>
    </location>
</feature>
<reference evidence="2 3" key="1">
    <citation type="submission" date="2024-10" db="EMBL/GenBank/DDBJ databases">
        <title>Updated reference genomes for cyclostephanoid diatoms.</title>
        <authorList>
            <person name="Roberts W.R."/>
            <person name="Alverson A.J."/>
        </authorList>
    </citation>
    <scope>NUCLEOTIDE SEQUENCE [LARGE SCALE GENOMIC DNA]</scope>
    <source>
        <strain evidence="2 3">AJA228-03</strain>
    </source>
</reference>
<sequence>MDFASEPRVAVPPTRIAQMGIGSFLVLLGGAMLLLCYAGSMLAKNPTRTTIQLIATVANGIMIAFLVTAERRSQWEIKDEAR</sequence>
<keyword evidence="1" id="KW-0812">Transmembrane</keyword>